<dbReference type="GO" id="GO:0005737">
    <property type="term" value="C:cytoplasm"/>
    <property type="evidence" value="ECO:0007669"/>
    <property type="project" value="TreeGrafter"/>
</dbReference>
<dbReference type="Gene3D" id="3.40.50.880">
    <property type="match status" value="1"/>
</dbReference>
<organism evidence="4 5">
    <name type="scientific">Terriglobus roseus</name>
    <dbReference type="NCBI Taxonomy" id="392734"/>
    <lineage>
        <taxon>Bacteria</taxon>
        <taxon>Pseudomonadati</taxon>
        <taxon>Acidobacteriota</taxon>
        <taxon>Terriglobia</taxon>
        <taxon>Terriglobales</taxon>
        <taxon>Acidobacteriaceae</taxon>
        <taxon>Terriglobus</taxon>
    </lineage>
</organism>
<dbReference type="EMBL" id="LT629690">
    <property type="protein sequence ID" value="SDF45974.1"/>
    <property type="molecule type" value="Genomic_DNA"/>
</dbReference>
<keyword evidence="4" id="KW-0378">Hydrolase</keyword>
<keyword evidence="5" id="KW-1185">Reference proteome</keyword>
<dbReference type="OrthoDB" id="9792284at2"/>
<dbReference type="GO" id="GO:0008233">
    <property type="term" value="F:peptidase activity"/>
    <property type="evidence" value="ECO:0007669"/>
    <property type="project" value="UniProtKB-KW"/>
</dbReference>
<evidence type="ECO:0000313" key="5">
    <source>
        <dbReference type="Proteomes" id="UP000182427"/>
    </source>
</evidence>
<keyword evidence="1" id="KW-0346">Stress response</keyword>
<dbReference type="GO" id="GO:0019243">
    <property type="term" value="P:methylglyoxal catabolic process to D-lactate via S-lactoyl-glutathione"/>
    <property type="evidence" value="ECO:0007669"/>
    <property type="project" value="TreeGrafter"/>
</dbReference>
<dbReference type="InterPro" id="IPR050325">
    <property type="entry name" value="Prot/Nucl_acid_deglycase"/>
</dbReference>
<dbReference type="PANTHER" id="PTHR48094:SF11">
    <property type="entry name" value="GLUTATHIONE-INDEPENDENT GLYOXALASE HSP31-RELATED"/>
    <property type="match status" value="1"/>
</dbReference>
<comment type="similarity">
    <text evidence="3">Belongs to the peptidase C56 family. HSP31-like subfamily.</text>
</comment>
<evidence type="ECO:0000256" key="1">
    <source>
        <dbReference type="ARBA" id="ARBA00023016"/>
    </source>
</evidence>
<dbReference type="GO" id="GO:0006508">
    <property type="term" value="P:proteolysis"/>
    <property type="evidence" value="ECO:0007669"/>
    <property type="project" value="UniProtKB-KW"/>
</dbReference>
<keyword evidence="4" id="KW-0645">Protease</keyword>
<dbReference type="RefSeq" id="WP_083345404.1">
    <property type="nucleotide sequence ID" value="NZ_LT629690.1"/>
</dbReference>
<dbReference type="SUPFAM" id="SSF52317">
    <property type="entry name" value="Class I glutamine amidotransferase-like"/>
    <property type="match status" value="1"/>
</dbReference>
<accession>A0A1G7L9I9</accession>
<dbReference type="PANTHER" id="PTHR48094">
    <property type="entry name" value="PROTEIN/NUCLEIC ACID DEGLYCASE DJ-1-RELATED"/>
    <property type="match status" value="1"/>
</dbReference>
<gene>
    <name evidence="4" type="ORF">SAMN05444167_2473</name>
</gene>
<proteinExistence type="inferred from homology"/>
<evidence type="ECO:0000313" key="4">
    <source>
        <dbReference type="EMBL" id="SDF45974.1"/>
    </source>
</evidence>
<keyword evidence="2" id="KW-0456">Lyase</keyword>
<dbReference type="AlphaFoldDB" id="A0A1G7L9I9"/>
<evidence type="ECO:0000256" key="2">
    <source>
        <dbReference type="ARBA" id="ARBA00023239"/>
    </source>
</evidence>
<protein>
    <submittedName>
        <fullName evidence="4">Putative intracellular protease/amidase</fullName>
    </submittedName>
</protein>
<dbReference type="InterPro" id="IPR029062">
    <property type="entry name" value="Class_I_gatase-like"/>
</dbReference>
<sequence>MSKKLQRKAVIAISSYEGAIYPQGHKTGLFFVEALHPFEVLTSAGFEVDLASETGTHGLDYNSLQPPFLSGSDKAVFNNPKHPFMQKLAKLNKAEDLKLGEYGVFFASAGHAALYDYPTAKNLQTLAADVWNREGIVGTVCHGPAILPGVIDAKTGKSIVAGRTVTGFMIEGELIFNILDKMRHDKVVPIVEAVEAAGGYYSTAMNAFDDYSVTSGRLISGTNPESGRNTAERIVRLFDSM</sequence>
<name>A0A1G7L9I9_9BACT</name>
<reference evidence="4 5" key="1">
    <citation type="submission" date="2016-10" db="EMBL/GenBank/DDBJ databases">
        <authorList>
            <person name="de Groot N.N."/>
        </authorList>
    </citation>
    <scope>NUCLEOTIDE SEQUENCE [LARGE SCALE GENOMIC DNA]</scope>
    <source>
        <strain evidence="4 5">GAS232</strain>
    </source>
</reference>
<dbReference type="Proteomes" id="UP000182427">
    <property type="component" value="Chromosome I"/>
</dbReference>
<dbReference type="GO" id="GO:0019172">
    <property type="term" value="F:glyoxalase III activity"/>
    <property type="evidence" value="ECO:0007669"/>
    <property type="project" value="TreeGrafter"/>
</dbReference>
<evidence type="ECO:0000256" key="3">
    <source>
        <dbReference type="ARBA" id="ARBA00038493"/>
    </source>
</evidence>